<dbReference type="InterPro" id="IPR001496">
    <property type="entry name" value="SOCS_box"/>
</dbReference>
<dbReference type="Gene3D" id="1.25.40.20">
    <property type="entry name" value="Ankyrin repeat-containing domain"/>
    <property type="match status" value="1"/>
</dbReference>
<dbReference type="EMBL" id="JAVRBK010000008">
    <property type="protein sequence ID" value="KAK5640459.1"/>
    <property type="molecule type" value="Genomic_DNA"/>
</dbReference>
<accession>A0AAN7VBQ0</accession>
<dbReference type="PROSITE" id="PS50088">
    <property type="entry name" value="ANK_REPEAT"/>
    <property type="match status" value="2"/>
</dbReference>
<dbReference type="AlphaFoldDB" id="A0AAN7VBQ0"/>
<evidence type="ECO:0000259" key="4">
    <source>
        <dbReference type="PROSITE" id="PS50225"/>
    </source>
</evidence>
<comment type="caution">
    <text evidence="5">The sequence shown here is derived from an EMBL/GenBank/DDBJ whole genome shotgun (WGS) entry which is preliminary data.</text>
</comment>
<gene>
    <name evidence="5" type="ORF">RI129_011270</name>
</gene>
<evidence type="ECO:0000256" key="1">
    <source>
        <dbReference type="ARBA" id="ARBA00022737"/>
    </source>
</evidence>
<protein>
    <recommendedName>
        <fullName evidence="4">SOCS box domain-containing protein</fullName>
    </recommendedName>
</protein>
<dbReference type="PANTHER" id="PTHR24198">
    <property type="entry name" value="ANKYRIN REPEAT AND PROTEIN KINASE DOMAIN-CONTAINING PROTEIN"/>
    <property type="match status" value="1"/>
</dbReference>
<feature type="repeat" description="ANK" evidence="3">
    <location>
        <begin position="40"/>
        <end position="72"/>
    </location>
</feature>
<feature type="domain" description="SOCS box" evidence="4">
    <location>
        <begin position="380"/>
        <end position="440"/>
    </location>
</feature>
<evidence type="ECO:0000313" key="5">
    <source>
        <dbReference type="EMBL" id="KAK5640459.1"/>
    </source>
</evidence>
<reference evidence="5 6" key="1">
    <citation type="journal article" date="2024" name="Insects">
        <title>An Improved Chromosome-Level Genome Assembly of the Firefly Pyrocoelia pectoralis.</title>
        <authorList>
            <person name="Fu X."/>
            <person name="Meyer-Rochow V.B."/>
            <person name="Ballantyne L."/>
            <person name="Zhu X."/>
        </authorList>
    </citation>
    <scope>NUCLEOTIDE SEQUENCE [LARGE SCALE GENOMIC DNA]</scope>
    <source>
        <strain evidence="5">XCY_ONT2</strain>
    </source>
</reference>
<dbReference type="Pfam" id="PF07525">
    <property type="entry name" value="SOCS_box"/>
    <property type="match status" value="1"/>
</dbReference>
<feature type="repeat" description="ANK" evidence="3">
    <location>
        <begin position="74"/>
        <end position="106"/>
    </location>
</feature>
<dbReference type="SUPFAM" id="SSF48403">
    <property type="entry name" value="Ankyrin repeat"/>
    <property type="match status" value="1"/>
</dbReference>
<organism evidence="5 6">
    <name type="scientific">Pyrocoelia pectoralis</name>
    <dbReference type="NCBI Taxonomy" id="417401"/>
    <lineage>
        <taxon>Eukaryota</taxon>
        <taxon>Metazoa</taxon>
        <taxon>Ecdysozoa</taxon>
        <taxon>Arthropoda</taxon>
        <taxon>Hexapoda</taxon>
        <taxon>Insecta</taxon>
        <taxon>Pterygota</taxon>
        <taxon>Neoptera</taxon>
        <taxon>Endopterygota</taxon>
        <taxon>Coleoptera</taxon>
        <taxon>Polyphaga</taxon>
        <taxon>Elateriformia</taxon>
        <taxon>Elateroidea</taxon>
        <taxon>Lampyridae</taxon>
        <taxon>Lampyrinae</taxon>
        <taxon>Pyrocoelia</taxon>
    </lineage>
</organism>
<dbReference type="Pfam" id="PF12796">
    <property type="entry name" value="Ank_2"/>
    <property type="match status" value="1"/>
</dbReference>
<dbReference type="Proteomes" id="UP001329430">
    <property type="component" value="Chromosome 8"/>
</dbReference>
<dbReference type="PROSITE" id="PS50297">
    <property type="entry name" value="ANK_REP_REGION"/>
    <property type="match status" value="2"/>
</dbReference>
<keyword evidence="2 3" id="KW-0040">ANK repeat</keyword>
<proteinExistence type="predicted"/>
<sequence>MEQRQLHDLIMCTEYTNEIVFEKVMGLIESGCDINATDAYGMTPLHLAIARSLTPLTEQLIIRGANIDVQDNIFEGTPLHHAIKFKNYEIVCMLLCYGADVTIVNRDLMTPLMCAITIGDKHAASTLMDFYANFSQVDKYGCDALLLATEMKSSIAVDLIEGGANLDSFTDCDFNPFVFSLMYAESTVFKLMWRKDYRHLLYLRCPFLFTYVKFCCFQTVEWLECLYIILSSPHAIDFMEEIDYSSLCRCLYSAFKKRTITFEDRITILSLCLSLGMTLEFEDLMHIYNCSGYGDELEIAIHSGGTFVFHDAHLLTCNVLLVLHILGKEPVALQVLILEGFVNELQLIHRDETVDHSNILNALTYFTLNEGSKSTLQELILKLGLKKFESTIKRALSFPSLQEMCRNNIRSLIRAPDDVPYKFHNKVKTLMLPTALKDILLFKRPIYNLY</sequence>
<dbReference type="InterPro" id="IPR036770">
    <property type="entry name" value="Ankyrin_rpt-contain_sf"/>
</dbReference>
<evidence type="ECO:0000256" key="2">
    <source>
        <dbReference type="ARBA" id="ARBA00023043"/>
    </source>
</evidence>
<keyword evidence="6" id="KW-1185">Reference proteome</keyword>
<dbReference type="PANTHER" id="PTHR24198:SF165">
    <property type="entry name" value="ANKYRIN REPEAT-CONTAINING PROTEIN-RELATED"/>
    <property type="match status" value="1"/>
</dbReference>
<evidence type="ECO:0000256" key="3">
    <source>
        <dbReference type="PROSITE-ProRule" id="PRU00023"/>
    </source>
</evidence>
<dbReference type="SMART" id="SM00248">
    <property type="entry name" value="ANK"/>
    <property type="match status" value="4"/>
</dbReference>
<evidence type="ECO:0000313" key="6">
    <source>
        <dbReference type="Proteomes" id="UP001329430"/>
    </source>
</evidence>
<name>A0AAN7VBQ0_9COLE</name>
<keyword evidence="1" id="KW-0677">Repeat</keyword>
<dbReference type="PROSITE" id="PS50225">
    <property type="entry name" value="SOCS"/>
    <property type="match status" value="1"/>
</dbReference>
<dbReference type="InterPro" id="IPR002110">
    <property type="entry name" value="Ankyrin_rpt"/>
</dbReference>